<dbReference type="AlphaFoldDB" id="A0A6H2DNU4"/>
<name>A0A6H2DNU4_9SPHN</name>
<protein>
    <submittedName>
        <fullName evidence="3">SDR family oxidoreductase</fullName>
    </submittedName>
</protein>
<proteinExistence type="inferred from homology"/>
<dbReference type="InterPro" id="IPR020904">
    <property type="entry name" value="Sc_DH/Rdtase_CS"/>
</dbReference>
<reference evidence="3 4" key="1">
    <citation type="submission" date="2020-04" db="EMBL/GenBank/DDBJ databases">
        <title>Genome sequence for Sphingorhabdus sp. strain M1.</title>
        <authorList>
            <person name="Park S.-J."/>
        </authorList>
    </citation>
    <scope>NUCLEOTIDE SEQUENCE [LARGE SCALE GENOMIC DNA]</scope>
    <source>
        <strain evidence="3 4">JK6</strain>
    </source>
</reference>
<evidence type="ECO:0000256" key="2">
    <source>
        <dbReference type="ARBA" id="ARBA00023002"/>
    </source>
</evidence>
<dbReference type="PANTHER" id="PTHR24321">
    <property type="entry name" value="DEHYDROGENASES, SHORT CHAIN"/>
    <property type="match status" value="1"/>
</dbReference>
<organism evidence="3 4">
    <name type="scientific">Parasphingorhabdus halotolerans</name>
    <dbReference type="NCBI Taxonomy" id="2725558"/>
    <lineage>
        <taxon>Bacteria</taxon>
        <taxon>Pseudomonadati</taxon>
        <taxon>Pseudomonadota</taxon>
        <taxon>Alphaproteobacteria</taxon>
        <taxon>Sphingomonadales</taxon>
        <taxon>Sphingomonadaceae</taxon>
        <taxon>Parasphingorhabdus</taxon>
    </lineage>
</organism>
<dbReference type="EMBL" id="CP051217">
    <property type="protein sequence ID" value="QJB69807.1"/>
    <property type="molecule type" value="Genomic_DNA"/>
</dbReference>
<dbReference type="Pfam" id="PF13561">
    <property type="entry name" value="adh_short_C2"/>
    <property type="match status" value="1"/>
</dbReference>
<dbReference type="KEGG" id="phao:HF685_11370"/>
<evidence type="ECO:0000313" key="4">
    <source>
        <dbReference type="Proteomes" id="UP000501600"/>
    </source>
</evidence>
<comment type="similarity">
    <text evidence="1">Belongs to the short-chain dehydrogenases/reductases (SDR) family.</text>
</comment>
<dbReference type="Proteomes" id="UP000501600">
    <property type="component" value="Chromosome"/>
</dbReference>
<evidence type="ECO:0000313" key="3">
    <source>
        <dbReference type="EMBL" id="QJB69807.1"/>
    </source>
</evidence>
<accession>A0A6H2DNU4</accession>
<sequence>MGMMDGKVALISGGAEGIGGTAGRRFVEEGGSVMLGDIQLEKAQAHAASLGARAAAIELDVRNLDQWHAAVKATQEKFGKLTTCFNVAGISEPGSVDEVDLDSWTRTIDINLNGTFNGCRAAMPAMVASGEDCSIVNIGSMLAMRPGSIFAAYSASKAGVTAMSKSLALHCAAQGYKIRVNTVHPGAIDTPMYQRYLAAYDGPHDEAVEVFNRNHPIKRVGQAEEVANAMIWLSSEGASFTTANDITVDGGGSYRE</sequence>
<dbReference type="PRINTS" id="PR00080">
    <property type="entry name" value="SDRFAMILY"/>
</dbReference>
<dbReference type="GO" id="GO:0016491">
    <property type="term" value="F:oxidoreductase activity"/>
    <property type="evidence" value="ECO:0007669"/>
    <property type="project" value="UniProtKB-KW"/>
</dbReference>
<dbReference type="PROSITE" id="PS00061">
    <property type="entry name" value="ADH_SHORT"/>
    <property type="match status" value="1"/>
</dbReference>
<dbReference type="Gene3D" id="3.40.50.720">
    <property type="entry name" value="NAD(P)-binding Rossmann-like Domain"/>
    <property type="match status" value="1"/>
</dbReference>
<dbReference type="PRINTS" id="PR00081">
    <property type="entry name" value="GDHRDH"/>
</dbReference>
<keyword evidence="4" id="KW-1185">Reference proteome</keyword>
<keyword evidence="2" id="KW-0560">Oxidoreductase</keyword>
<dbReference type="SUPFAM" id="SSF51735">
    <property type="entry name" value="NAD(P)-binding Rossmann-fold domains"/>
    <property type="match status" value="1"/>
</dbReference>
<gene>
    <name evidence="3" type="ORF">HF685_11370</name>
</gene>
<evidence type="ECO:0000256" key="1">
    <source>
        <dbReference type="ARBA" id="ARBA00006484"/>
    </source>
</evidence>
<dbReference type="InterPro" id="IPR002347">
    <property type="entry name" value="SDR_fam"/>
</dbReference>
<dbReference type="InterPro" id="IPR036291">
    <property type="entry name" value="NAD(P)-bd_dom_sf"/>
</dbReference>
<dbReference type="PANTHER" id="PTHR24321:SF8">
    <property type="entry name" value="ESTRADIOL 17-BETA-DEHYDROGENASE 8-RELATED"/>
    <property type="match status" value="1"/>
</dbReference>
<dbReference type="FunFam" id="3.40.50.720:FF:000084">
    <property type="entry name" value="Short-chain dehydrogenase reductase"/>
    <property type="match status" value="1"/>
</dbReference>